<evidence type="ECO:0000256" key="1">
    <source>
        <dbReference type="ARBA" id="ARBA00004613"/>
    </source>
</evidence>
<gene>
    <name evidence="6" type="ORF">CDAUBV1_LOCUS12328</name>
</gene>
<keyword evidence="4" id="KW-0732">Signal</keyword>
<sequence length="148" mass="16335">MFGPVCSVLLSCLVLASAFPVFRDCGSQTGVLKELSIESCTTPICTLHKKRNETINVVFHSNNVVNGGKVVVHGILSYVPVPFALDDDNLCHFVSPTCPLRPTEDTYKYSFSLPIKDSYPSVRLKIKWELVDENGKDIVCALFPVEIS</sequence>
<dbReference type="FunFam" id="2.60.40.770:FF:000001">
    <property type="entry name" value="NPC intracellular cholesterol transporter 2"/>
    <property type="match status" value="1"/>
</dbReference>
<dbReference type="Pfam" id="PF02221">
    <property type="entry name" value="E1_DerP2_DerF2"/>
    <property type="match status" value="1"/>
</dbReference>
<dbReference type="GO" id="GO:0032934">
    <property type="term" value="F:sterol binding"/>
    <property type="evidence" value="ECO:0007669"/>
    <property type="project" value="InterPro"/>
</dbReference>
<reference evidence="6" key="1">
    <citation type="submission" date="2024-06" db="EMBL/GenBank/DDBJ databases">
        <authorList>
            <person name="Liu X."/>
            <person name="Lenzi L."/>
            <person name="Haldenby T S."/>
            <person name="Uol C."/>
        </authorList>
    </citation>
    <scope>NUCLEOTIDE SEQUENCE</scope>
</reference>
<dbReference type="EMBL" id="CAXLJL010000445">
    <property type="protein sequence ID" value="CAL5137845.1"/>
    <property type="molecule type" value="Genomic_DNA"/>
</dbReference>
<protein>
    <recommendedName>
        <fullName evidence="5">MD-2-related lipid-recognition domain-containing protein</fullName>
    </recommendedName>
</protein>
<keyword evidence="3" id="KW-0964">Secreted</keyword>
<dbReference type="InterPro" id="IPR014756">
    <property type="entry name" value="Ig_E-set"/>
</dbReference>
<comment type="caution">
    <text evidence="6">The sequence shown here is derived from an EMBL/GenBank/DDBJ whole genome shotgun (WGS) entry which is preliminary data.</text>
</comment>
<name>A0AAV2TM59_CALDB</name>
<evidence type="ECO:0000256" key="3">
    <source>
        <dbReference type="ARBA" id="ARBA00022525"/>
    </source>
</evidence>
<dbReference type="InterPro" id="IPR003172">
    <property type="entry name" value="ML_dom"/>
</dbReference>
<dbReference type="PANTHER" id="PTHR11306:SF68">
    <property type="entry name" value="NPC INTRACELLULAR CHOLESTEROL TRANSPORTER 2"/>
    <property type="match status" value="1"/>
</dbReference>
<feature type="chain" id="PRO_5043707814" description="MD-2-related lipid-recognition domain-containing protein" evidence="4">
    <location>
        <begin position="19"/>
        <end position="148"/>
    </location>
</feature>
<evidence type="ECO:0000256" key="4">
    <source>
        <dbReference type="SAM" id="SignalP"/>
    </source>
</evidence>
<feature type="signal peptide" evidence="4">
    <location>
        <begin position="1"/>
        <end position="18"/>
    </location>
</feature>
<dbReference type="PANTHER" id="PTHR11306">
    <property type="entry name" value="NIEMANN PICK TYPE C2 PROTEIN NPC2-RELATED"/>
    <property type="match status" value="1"/>
</dbReference>
<dbReference type="SMART" id="SM00737">
    <property type="entry name" value="ML"/>
    <property type="match status" value="1"/>
</dbReference>
<dbReference type="Gene3D" id="2.60.40.770">
    <property type="match status" value="1"/>
</dbReference>
<dbReference type="AlphaFoldDB" id="A0AAV2TM59"/>
<dbReference type="Proteomes" id="UP001497525">
    <property type="component" value="Unassembled WGS sequence"/>
</dbReference>
<evidence type="ECO:0000313" key="7">
    <source>
        <dbReference type="Proteomes" id="UP001497525"/>
    </source>
</evidence>
<evidence type="ECO:0000256" key="2">
    <source>
        <dbReference type="ARBA" id="ARBA00006370"/>
    </source>
</evidence>
<dbReference type="GO" id="GO:0015918">
    <property type="term" value="P:sterol transport"/>
    <property type="evidence" value="ECO:0007669"/>
    <property type="project" value="InterPro"/>
</dbReference>
<dbReference type="InterPro" id="IPR039670">
    <property type="entry name" value="NPC2-like"/>
</dbReference>
<dbReference type="GO" id="GO:0005576">
    <property type="term" value="C:extracellular region"/>
    <property type="evidence" value="ECO:0007669"/>
    <property type="project" value="UniProtKB-SubCell"/>
</dbReference>
<evidence type="ECO:0000313" key="6">
    <source>
        <dbReference type="EMBL" id="CAL5137845.1"/>
    </source>
</evidence>
<comment type="similarity">
    <text evidence="2">Belongs to the NPC2 family.</text>
</comment>
<comment type="subcellular location">
    <subcellularLocation>
        <location evidence="1">Secreted</location>
    </subcellularLocation>
</comment>
<dbReference type="SUPFAM" id="SSF81296">
    <property type="entry name" value="E set domains"/>
    <property type="match status" value="1"/>
</dbReference>
<evidence type="ECO:0000259" key="5">
    <source>
        <dbReference type="SMART" id="SM00737"/>
    </source>
</evidence>
<organism evidence="6 7">
    <name type="scientific">Calicophoron daubneyi</name>
    <name type="common">Rumen fluke</name>
    <name type="synonym">Paramphistomum daubneyi</name>
    <dbReference type="NCBI Taxonomy" id="300641"/>
    <lineage>
        <taxon>Eukaryota</taxon>
        <taxon>Metazoa</taxon>
        <taxon>Spiralia</taxon>
        <taxon>Lophotrochozoa</taxon>
        <taxon>Platyhelminthes</taxon>
        <taxon>Trematoda</taxon>
        <taxon>Digenea</taxon>
        <taxon>Plagiorchiida</taxon>
        <taxon>Pronocephalata</taxon>
        <taxon>Paramphistomoidea</taxon>
        <taxon>Paramphistomidae</taxon>
        <taxon>Calicophoron</taxon>
    </lineage>
</organism>
<feature type="domain" description="MD-2-related lipid-recognition" evidence="5">
    <location>
        <begin position="22"/>
        <end position="145"/>
    </location>
</feature>
<accession>A0AAV2TM59</accession>
<proteinExistence type="inferred from homology"/>